<protein>
    <submittedName>
        <fullName evidence="5">Allophanate hydrolase</fullName>
    </submittedName>
</protein>
<dbReference type="SMART" id="SM00796">
    <property type="entry name" value="AHS1"/>
    <property type="match status" value="1"/>
</dbReference>
<dbReference type="STRING" id="76021.BS329_11000"/>
<organism evidence="5 6">
    <name type="scientific">Amycolatopsis coloradensis</name>
    <dbReference type="NCBI Taxonomy" id="76021"/>
    <lineage>
        <taxon>Bacteria</taxon>
        <taxon>Bacillati</taxon>
        <taxon>Actinomycetota</taxon>
        <taxon>Actinomycetes</taxon>
        <taxon>Pseudonocardiales</taxon>
        <taxon>Pseudonocardiaceae</taxon>
        <taxon>Amycolatopsis</taxon>
    </lineage>
</organism>
<dbReference type="Pfam" id="PF02682">
    <property type="entry name" value="CT_C_D"/>
    <property type="match status" value="1"/>
</dbReference>
<dbReference type="InterPro" id="IPR003833">
    <property type="entry name" value="CT_C_D"/>
</dbReference>
<dbReference type="PANTHER" id="PTHR34698:SF2">
    <property type="entry name" value="5-OXOPROLINASE SUBUNIT B"/>
    <property type="match status" value="1"/>
</dbReference>
<reference evidence="5 6" key="1">
    <citation type="submission" date="2016-01" db="EMBL/GenBank/DDBJ databases">
        <title>Amycolatopsis coloradensis genome sequencing and assembly.</title>
        <authorList>
            <person name="Mayilraj S."/>
        </authorList>
    </citation>
    <scope>NUCLEOTIDE SEQUENCE [LARGE SCALE GENOMIC DNA]</scope>
    <source>
        <strain evidence="5 6">DSM 44225</strain>
    </source>
</reference>
<proteinExistence type="predicted"/>
<keyword evidence="2 5" id="KW-0378">Hydrolase</keyword>
<keyword evidence="6" id="KW-1185">Reference proteome</keyword>
<sequence length="205" mass="21944">MRVLPYGARAAMVDFDDPSEVLGLHASLERDPPDGVIELVPAARTLLVRFDPGRTHHDRLAGAILDRSTVDVAPREAAEIVVPVHYDGPDLADVAAAAGMSAEAVVRRHEDGTYVSSFCGFAPGFAYLTGLDPALRLPRRTSPRTRVPAGSVAIAGEYTAVYPNASPGGWRLIGRTTLPVWDVDREPPNLLAPGTRIRFSSAGLR</sequence>
<dbReference type="GO" id="GO:0005524">
    <property type="term" value="F:ATP binding"/>
    <property type="evidence" value="ECO:0007669"/>
    <property type="project" value="UniProtKB-KW"/>
</dbReference>
<dbReference type="SUPFAM" id="SSF160467">
    <property type="entry name" value="PH0987 N-terminal domain-like"/>
    <property type="match status" value="1"/>
</dbReference>
<dbReference type="OrthoDB" id="9778567at2"/>
<keyword evidence="3" id="KW-0067">ATP-binding</keyword>
<dbReference type="Gene3D" id="2.40.100.10">
    <property type="entry name" value="Cyclophilin-like"/>
    <property type="match status" value="1"/>
</dbReference>
<dbReference type="InterPro" id="IPR010016">
    <property type="entry name" value="PxpB"/>
</dbReference>
<gene>
    <name evidence="5" type="ORF">BS329_11000</name>
</gene>
<accession>A0A1R0KWF5</accession>
<evidence type="ECO:0000256" key="2">
    <source>
        <dbReference type="ARBA" id="ARBA00022801"/>
    </source>
</evidence>
<dbReference type="GO" id="GO:0016787">
    <property type="term" value="F:hydrolase activity"/>
    <property type="evidence" value="ECO:0007669"/>
    <property type="project" value="UniProtKB-KW"/>
</dbReference>
<dbReference type="PANTHER" id="PTHR34698">
    <property type="entry name" value="5-OXOPROLINASE SUBUNIT B"/>
    <property type="match status" value="1"/>
</dbReference>
<evidence type="ECO:0000256" key="3">
    <source>
        <dbReference type="ARBA" id="ARBA00022840"/>
    </source>
</evidence>
<evidence type="ECO:0000313" key="6">
    <source>
        <dbReference type="Proteomes" id="UP000187486"/>
    </source>
</evidence>
<feature type="domain" description="Carboxyltransferase" evidence="4">
    <location>
        <begin position="1"/>
        <end position="191"/>
    </location>
</feature>
<dbReference type="Proteomes" id="UP000187486">
    <property type="component" value="Unassembled WGS sequence"/>
</dbReference>
<dbReference type="SUPFAM" id="SSF50891">
    <property type="entry name" value="Cyclophilin-like"/>
    <property type="match status" value="1"/>
</dbReference>
<name>A0A1R0KWF5_9PSEU</name>
<evidence type="ECO:0000313" key="5">
    <source>
        <dbReference type="EMBL" id="OLZ53328.1"/>
    </source>
</evidence>
<dbReference type="EMBL" id="MQUQ01000005">
    <property type="protein sequence ID" value="OLZ53328.1"/>
    <property type="molecule type" value="Genomic_DNA"/>
</dbReference>
<keyword evidence="1" id="KW-0547">Nucleotide-binding</keyword>
<comment type="caution">
    <text evidence="5">The sequence shown here is derived from an EMBL/GenBank/DDBJ whole genome shotgun (WGS) entry which is preliminary data.</text>
</comment>
<dbReference type="Gene3D" id="3.30.1360.40">
    <property type="match status" value="1"/>
</dbReference>
<evidence type="ECO:0000256" key="1">
    <source>
        <dbReference type="ARBA" id="ARBA00022741"/>
    </source>
</evidence>
<dbReference type="RefSeq" id="WP_076158920.1">
    <property type="nucleotide sequence ID" value="NZ_JBEZVB010000001.1"/>
</dbReference>
<dbReference type="AlphaFoldDB" id="A0A1R0KWF5"/>
<evidence type="ECO:0000259" key="4">
    <source>
        <dbReference type="SMART" id="SM00796"/>
    </source>
</evidence>
<dbReference type="InterPro" id="IPR029000">
    <property type="entry name" value="Cyclophilin-like_dom_sf"/>
</dbReference>